<dbReference type="EC" id="2.7.7.7" evidence="3"/>
<keyword evidence="3" id="KW-0548">Nucleotidyltransferase</keyword>
<feature type="domain" description="OB" evidence="1">
    <location>
        <begin position="286"/>
        <end position="361"/>
    </location>
</feature>
<dbReference type="Pfam" id="PF14579">
    <property type="entry name" value="HHH_6"/>
    <property type="match status" value="1"/>
</dbReference>
<dbReference type="Pfam" id="PF01336">
    <property type="entry name" value="tRNA_anti-codon"/>
    <property type="match status" value="1"/>
</dbReference>
<dbReference type="EMBL" id="JPSP01000001">
    <property type="protein sequence ID" value="KFF41994.1"/>
    <property type="molecule type" value="Genomic_DNA"/>
</dbReference>
<dbReference type="InterPro" id="IPR004365">
    <property type="entry name" value="NA-bd_OB_tRNA"/>
</dbReference>
<name>A0A086CII0_9CHRO</name>
<evidence type="ECO:0000313" key="4">
    <source>
        <dbReference type="Proteomes" id="UP000028922"/>
    </source>
</evidence>
<sequence length="452" mass="51306">MAKIIRRKSLGMHEVFDIGLEKDHNFVLSNGLIASNCFNKSHSTAYAYITYQTAYLKANYPIEYMAALLSANSDNQEKVDKYRENCQKMGIKVLPPDISLSLKDFTPSEDQILFGLSAVRNLGEGAIDSILKARKKLTLATKFKSLADFCSSTDSRIVNKRALETLIYSGAFDSIASNRKQLINDLDLVISWAQKRAKDKESGQLNLFDLITNSVSNPNLDLEYEDVPSSPIVEDFSLQDKLKFEKEYLGFYVSEHPLRIVKESVSILSPLPFNEIITQKIKRRITVVSTITEVKEYKTKKGDQMAFLVLEDVSSQIEGVCFPNSYKKIKNILVKDSVLIIWGKVDLRDDKVQIVIENAKDIDSMRIVIINLSLEQATSQESCNDLKSVLHGHAGKNNQTKIPIFIFLQDKKSKKLIRLDESYWPNDEKLITNALTKLKFDSYAISLLEYQK</sequence>
<dbReference type="PROSITE" id="PS50818">
    <property type="entry name" value="INTEIN_C_TER"/>
    <property type="match status" value="1"/>
</dbReference>
<dbReference type="PATRIC" id="fig|1527444.3.peg.50"/>
<dbReference type="GO" id="GO:0003887">
    <property type="term" value="F:DNA-directed DNA polymerase activity"/>
    <property type="evidence" value="ECO:0007669"/>
    <property type="project" value="UniProtKB-EC"/>
</dbReference>
<dbReference type="AlphaFoldDB" id="A0A086CII0"/>
<dbReference type="GO" id="GO:0006260">
    <property type="term" value="P:DNA replication"/>
    <property type="evidence" value="ECO:0007669"/>
    <property type="project" value="InterPro"/>
</dbReference>
<protein>
    <submittedName>
        <fullName evidence="3">DNA polymerase III, alpha subunit</fullName>
        <ecNumber evidence="3">2.7.7.7</ecNumber>
    </submittedName>
</protein>
<dbReference type="STRING" id="1527444.ucyna2_00052"/>
<dbReference type="InterPro" id="IPR004805">
    <property type="entry name" value="DnaE2/DnaE/PolC"/>
</dbReference>
<dbReference type="NCBIfam" id="TIGR01443">
    <property type="entry name" value="intein_Cterm"/>
    <property type="match status" value="1"/>
</dbReference>
<dbReference type="eggNOG" id="COG0587">
    <property type="taxonomic scope" value="Bacteria"/>
</dbReference>
<evidence type="ECO:0000259" key="1">
    <source>
        <dbReference type="Pfam" id="PF01336"/>
    </source>
</evidence>
<dbReference type="InterPro" id="IPR029460">
    <property type="entry name" value="DNAPol_HHH"/>
</dbReference>
<evidence type="ECO:0000259" key="2">
    <source>
        <dbReference type="Pfam" id="PF14579"/>
    </source>
</evidence>
<dbReference type="Proteomes" id="UP000028922">
    <property type="component" value="Unassembled WGS sequence"/>
</dbReference>
<dbReference type="PANTHER" id="PTHR32294:SF0">
    <property type="entry name" value="DNA POLYMERASE III SUBUNIT ALPHA"/>
    <property type="match status" value="1"/>
</dbReference>
<dbReference type="Gene3D" id="2.170.16.10">
    <property type="entry name" value="Hedgehog/Intein (Hint) domain"/>
    <property type="match status" value="1"/>
</dbReference>
<feature type="domain" description="DNA polymerase helix-hairpin-helix motif" evidence="2">
    <location>
        <begin position="90"/>
        <end position="182"/>
    </location>
</feature>
<accession>A0A086CII0</accession>
<dbReference type="CDD" id="cd04485">
    <property type="entry name" value="DnaE_OBF"/>
    <property type="match status" value="1"/>
</dbReference>
<dbReference type="GO" id="GO:0003676">
    <property type="term" value="F:nucleic acid binding"/>
    <property type="evidence" value="ECO:0007669"/>
    <property type="project" value="InterPro"/>
</dbReference>
<keyword evidence="3" id="KW-0808">Transferase</keyword>
<proteinExistence type="predicted"/>
<organism evidence="3 4">
    <name type="scientific">Candidatus Atelocyanobacterium thalassa isolate SIO64986</name>
    <dbReference type="NCBI Taxonomy" id="1527444"/>
    <lineage>
        <taxon>Bacteria</taxon>
        <taxon>Bacillati</taxon>
        <taxon>Cyanobacteriota</taxon>
        <taxon>Cyanophyceae</taxon>
        <taxon>Oscillatoriophycideae</taxon>
        <taxon>Chroococcales</taxon>
        <taxon>Aphanothecaceae</taxon>
        <taxon>Candidatus Atelocyanobacterium</taxon>
        <taxon>Candidatus Atelocyanobacterium thalassae</taxon>
    </lineage>
</organism>
<reference evidence="3 4" key="1">
    <citation type="submission" date="2014-08" db="EMBL/GenBank/DDBJ databases">
        <title>Comparative genomics reveals surprising divergence of two closely related strains of uncultivated UCYN-A cyanobacteria.</title>
        <authorList>
            <person name="Bombar D."/>
            <person name="Heller P."/>
            <person name="Sanchez-Baracaldo P."/>
            <person name="Carter B.J."/>
            <person name="Zert J.P."/>
        </authorList>
    </citation>
    <scope>NUCLEOTIDE SEQUENCE [LARGE SCALE GENOMIC DNA]</scope>
</reference>
<comment type="caution">
    <text evidence="3">The sequence shown here is derived from an EMBL/GenBank/DDBJ whole genome shotgun (WGS) entry which is preliminary data.</text>
</comment>
<dbReference type="InterPro" id="IPR030934">
    <property type="entry name" value="Intein_C"/>
</dbReference>
<dbReference type="Gene3D" id="1.10.150.870">
    <property type="match status" value="1"/>
</dbReference>
<dbReference type="NCBIfam" id="NF005616">
    <property type="entry name" value="PRK07373.1"/>
    <property type="match status" value="1"/>
</dbReference>
<dbReference type="GO" id="GO:0008408">
    <property type="term" value="F:3'-5' exonuclease activity"/>
    <property type="evidence" value="ECO:0007669"/>
    <property type="project" value="InterPro"/>
</dbReference>
<dbReference type="PANTHER" id="PTHR32294">
    <property type="entry name" value="DNA POLYMERASE III SUBUNIT ALPHA"/>
    <property type="match status" value="1"/>
</dbReference>
<gene>
    <name evidence="3" type="ORF">ucyna2_00052</name>
</gene>
<evidence type="ECO:0000313" key="3">
    <source>
        <dbReference type="EMBL" id="KFF41994.1"/>
    </source>
</evidence>